<dbReference type="RefSeq" id="WP_332082720.1">
    <property type="nucleotide sequence ID" value="NZ_JAZHYN010000052.1"/>
</dbReference>
<gene>
    <name evidence="2" type="ORF">V3H18_14150</name>
</gene>
<keyword evidence="3" id="KW-1185">Reference proteome</keyword>
<protein>
    <submittedName>
        <fullName evidence="2">ABC-type transport auxiliary lipoprotein family protein</fullName>
    </submittedName>
</protein>
<dbReference type="Gene3D" id="3.40.50.10610">
    <property type="entry name" value="ABC-type transport auxiliary lipoprotein component"/>
    <property type="match status" value="1"/>
</dbReference>
<sequence length="208" mass="21841">MNGRATIGMRDGASRATRRRAAQAIGLPIVWLAFFLAGCAQTPRETFDLSSEPVALRGVGLKSGAAIFVAQPRASFPTASDRVVVRAENDSIAVLPGVQWSAPLPGLLQARLVEAMQKSGLSASENIGGPSRLQTDLRRFEIDVARNLAVVEIAAQLVDDGSGRVRAARLFVAEAPAPEHTGAPAVRALSDAAAQAAARLAQWARAQL</sequence>
<dbReference type="SUPFAM" id="SSF159594">
    <property type="entry name" value="XCC0632-like"/>
    <property type="match status" value="1"/>
</dbReference>
<accession>A0ABU7XKU9</accession>
<dbReference type="InterPro" id="IPR005586">
    <property type="entry name" value="ABC_trans_aux"/>
</dbReference>
<organism evidence="2 3">
    <name type="scientific">Methylocystis borbori</name>
    <dbReference type="NCBI Taxonomy" id="3118750"/>
    <lineage>
        <taxon>Bacteria</taxon>
        <taxon>Pseudomonadati</taxon>
        <taxon>Pseudomonadota</taxon>
        <taxon>Alphaproteobacteria</taxon>
        <taxon>Hyphomicrobiales</taxon>
        <taxon>Methylocystaceae</taxon>
        <taxon>Methylocystis</taxon>
    </lineage>
</organism>
<dbReference type="Pfam" id="PF03886">
    <property type="entry name" value="ABC_trans_aux"/>
    <property type="match status" value="1"/>
</dbReference>
<proteinExistence type="predicted"/>
<keyword evidence="2" id="KW-0449">Lipoprotein</keyword>
<evidence type="ECO:0000313" key="3">
    <source>
        <dbReference type="Proteomes" id="UP001350748"/>
    </source>
</evidence>
<comment type="caution">
    <text evidence="2">The sequence shown here is derived from an EMBL/GenBank/DDBJ whole genome shotgun (WGS) entry which is preliminary data.</text>
</comment>
<dbReference type="GO" id="GO:0016787">
    <property type="term" value="F:hydrolase activity"/>
    <property type="evidence" value="ECO:0007669"/>
    <property type="project" value="UniProtKB-KW"/>
</dbReference>
<evidence type="ECO:0000259" key="1">
    <source>
        <dbReference type="Pfam" id="PF03886"/>
    </source>
</evidence>
<name>A0ABU7XKU9_9HYPH</name>
<keyword evidence="2" id="KW-0378">Hydrolase</keyword>
<dbReference type="Proteomes" id="UP001350748">
    <property type="component" value="Unassembled WGS sequence"/>
</dbReference>
<reference evidence="2 3" key="1">
    <citation type="submission" date="2024-02" db="EMBL/GenBank/DDBJ databases">
        <authorList>
            <person name="Grouzdev D."/>
        </authorList>
    </citation>
    <scope>NUCLEOTIDE SEQUENCE [LARGE SCALE GENOMIC DNA]</scope>
    <source>
        <strain evidence="2 3">9N</strain>
    </source>
</reference>
<feature type="domain" description="ABC-type transport auxiliary lipoprotein component" evidence="1">
    <location>
        <begin position="65"/>
        <end position="201"/>
    </location>
</feature>
<evidence type="ECO:0000313" key="2">
    <source>
        <dbReference type="EMBL" id="MEF3367677.1"/>
    </source>
</evidence>
<dbReference type="EMBL" id="JAZHYN010000052">
    <property type="protein sequence ID" value="MEF3367677.1"/>
    <property type="molecule type" value="Genomic_DNA"/>
</dbReference>